<evidence type="ECO:0000256" key="5">
    <source>
        <dbReference type="SAM" id="MobiDB-lite"/>
    </source>
</evidence>
<dbReference type="Pfam" id="PF00378">
    <property type="entry name" value="ECH_1"/>
    <property type="match status" value="1"/>
</dbReference>
<organism evidence="6 7">
    <name type="scientific">Paractinoplanes ferrugineus</name>
    <dbReference type="NCBI Taxonomy" id="113564"/>
    <lineage>
        <taxon>Bacteria</taxon>
        <taxon>Bacillati</taxon>
        <taxon>Actinomycetota</taxon>
        <taxon>Actinomycetes</taxon>
        <taxon>Micromonosporales</taxon>
        <taxon>Micromonosporaceae</taxon>
        <taxon>Paractinoplanes</taxon>
    </lineage>
</organism>
<evidence type="ECO:0000256" key="2">
    <source>
        <dbReference type="ARBA" id="ARBA00023098"/>
    </source>
</evidence>
<comment type="similarity">
    <text evidence="1 4">Belongs to the enoyl-CoA hydratase/isomerase family.</text>
</comment>
<dbReference type="GO" id="GO:0016829">
    <property type="term" value="F:lyase activity"/>
    <property type="evidence" value="ECO:0007669"/>
    <property type="project" value="UniProtKB-KW"/>
</dbReference>
<keyword evidence="2" id="KW-0443">Lipid metabolism</keyword>
<dbReference type="InterPro" id="IPR018376">
    <property type="entry name" value="Enoyl-CoA_hyd/isom_CS"/>
</dbReference>
<dbReference type="EMBL" id="BOMM01000068">
    <property type="protein sequence ID" value="GIE15517.1"/>
    <property type="molecule type" value="Genomic_DNA"/>
</dbReference>
<protein>
    <submittedName>
        <fullName evidence="6">Enoyl-CoA hydratase</fullName>
    </submittedName>
</protein>
<evidence type="ECO:0000256" key="4">
    <source>
        <dbReference type="RuleBase" id="RU003707"/>
    </source>
</evidence>
<evidence type="ECO:0000256" key="3">
    <source>
        <dbReference type="ARBA" id="ARBA00023239"/>
    </source>
</evidence>
<dbReference type="InterPro" id="IPR029045">
    <property type="entry name" value="ClpP/crotonase-like_dom_sf"/>
</dbReference>
<feature type="region of interest" description="Disordered" evidence="5">
    <location>
        <begin position="246"/>
        <end position="266"/>
    </location>
</feature>
<evidence type="ECO:0000313" key="7">
    <source>
        <dbReference type="Proteomes" id="UP000598174"/>
    </source>
</evidence>
<feature type="compositionally biased region" description="Basic and acidic residues" evidence="5">
    <location>
        <begin position="246"/>
        <end position="259"/>
    </location>
</feature>
<comment type="caution">
    <text evidence="6">The sequence shown here is derived from an EMBL/GenBank/DDBJ whole genome shotgun (WGS) entry which is preliminary data.</text>
</comment>
<dbReference type="InterPro" id="IPR001753">
    <property type="entry name" value="Enoyl-CoA_hydra/iso"/>
</dbReference>
<dbReference type="Proteomes" id="UP000598174">
    <property type="component" value="Unassembled WGS sequence"/>
</dbReference>
<keyword evidence="7" id="KW-1185">Reference proteome</keyword>
<accession>A0A919J921</accession>
<keyword evidence="3" id="KW-0456">Lyase</keyword>
<dbReference type="AlphaFoldDB" id="A0A919J921"/>
<name>A0A919J921_9ACTN</name>
<dbReference type="PANTHER" id="PTHR11941">
    <property type="entry name" value="ENOYL-COA HYDRATASE-RELATED"/>
    <property type="match status" value="1"/>
</dbReference>
<dbReference type="GO" id="GO:0006635">
    <property type="term" value="P:fatty acid beta-oxidation"/>
    <property type="evidence" value="ECO:0007669"/>
    <property type="project" value="TreeGrafter"/>
</dbReference>
<dbReference type="SUPFAM" id="SSF52096">
    <property type="entry name" value="ClpP/crotonase"/>
    <property type="match status" value="1"/>
</dbReference>
<gene>
    <name evidence="6" type="ORF">Afe05nite_73570</name>
</gene>
<dbReference type="PROSITE" id="PS00166">
    <property type="entry name" value="ENOYL_COA_HYDRATASE"/>
    <property type="match status" value="1"/>
</dbReference>
<dbReference type="Gene3D" id="3.90.226.10">
    <property type="entry name" value="2-enoyl-CoA Hydratase, Chain A, domain 1"/>
    <property type="match status" value="1"/>
</dbReference>
<evidence type="ECO:0000313" key="6">
    <source>
        <dbReference type="EMBL" id="GIE15517.1"/>
    </source>
</evidence>
<dbReference type="RefSeq" id="WP_203821884.1">
    <property type="nucleotide sequence ID" value="NZ_BAAABP010000046.1"/>
</dbReference>
<proteinExistence type="inferred from homology"/>
<reference evidence="6" key="1">
    <citation type="submission" date="2021-01" db="EMBL/GenBank/DDBJ databases">
        <title>Whole genome shotgun sequence of Actinoplanes ferrugineus NBRC 15555.</title>
        <authorList>
            <person name="Komaki H."/>
            <person name="Tamura T."/>
        </authorList>
    </citation>
    <scope>NUCLEOTIDE SEQUENCE</scope>
    <source>
        <strain evidence="6">NBRC 15555</strain>
    </source>
</reference>
<sequence length="266" mass="27411">MTTHNAEPGSVGPADEVGVRYDLDGPVATVTLCRPEVLNAQTPAMWAELSNISRKLPGDVRVVIVRGEGRAFSAGLDLSAARGGGDSSLATLAQLSPSECADRIAGFQSAFTWLRNPSIVTIAAVNGHAIGAGFQLALNCDMRILADDAKFSMAEVTLGLVPDLGGTKRLTELVGPSRALEICLTGRRIPADEADRIGLATAVVPAGELSGAVADLAAAVVSADAGATAEIKALLAGAPLRSYAEQDRAEREAQTRRLSELLGAGE</sequence>
<dbReference type="PANTHER" id="PTHR11941:SF169">
    <property type="entry name" value="(7AS)-7A-METHYL-1,5-DIOXO-2,3,5,6,7,7A-HEXAHYDRO-1H-INDENE-CARBOXYL-COA HYDROLASE"/>
    <property type="match status" value="1"/>
</dbReference>
<evidence type="ECO:0000256" key="1">
    <source>
        <dbReference type="ARBA" id="ARBA00005254"/>
    </source>
</evidence>
<dbReference type="CDD" id="cd06558">
    <property type="entry name" value="crotonase-like"/>
    <property type="match status" value="1"/>
</dbReference>